<reference evidence="2" key="2">
    <citation type="submission" date="2008-12" db="EMBL/GenBank/DDBJ databases">
        <title>Improved gene annotation of the rice (Oryza sativa) genomes.</title>
        <authorList>
            <person name="Wang J."/>
            <person name="Li R."/>
            <person name="Fan W."/>
            <person name="Huang Q."/>
            <person name="Zhang J."/>
            <person name="Zhou Y."/>
            <person name="Hu Y."/>
            <person name="Zi S."/>
            <person name="Li J."/>
            <person name="Ni P."/>
            <person name="Zheng H."/>
            <person name="Zhang Y."/>
            <person name="Zhao M."/>
            <person name="Hao Q."/>
            <person name="McDermott J."/>
            <person name="Samudrala R."/>
            <person name="Kristiansen K."/>
            <person name="Wong G.K.-S."/>
        </authorList>
    </citation>
    <scope>NUCLEOTIDE SEQUENCE</scope>
</reference>
<dbReference type="PANTHER" id="PTHR33087:SF46">
    <property type="entry name" value="OS07G0539200 PROTEIN"/>
    <property type="match status" value="1"/>
</dbReference>
<proteinExistence type="predicted"/>
<name>B9G7L4_ORYSJ</name>
<feature type="compositionally biased region" description="Basic residues" evidence="1">
    <location>
        <begin position="356"/>
        <end position="367"/>
    </location>
</feature>
<accession>B9G7L4</accession>
<evidence type="ECO:0000313" key="2">
    <source>
        <dbReference type="EMBL" id="EEE50599.1"/>
    </source>
</evidence>
<organism evidence="2">
    <name type="scientific">Oryza sativa subsp. japonica</name>
    <name type="common">Rice</name>
    <dbReference type="NCBI Taxonomy" id="39947"/>
    <lineage>
        <taxon>Eukaryota</taxon>
        <taxon>Viridiplantae</taxon>
        <taxon>Streptophyta</taxon>
        <taxon>Embryophyta</taxon>
        <taxon>Tracheophyta</taxon>
        <taxon>Spermatophyta</taxon>
        <taxon>Magnoliopsida</taxon>
        <taxon>Liliopsida</taxon>
        <taxon>Poales</taxon>
        <taxon>Poaceae</taxon>
        <taxon>BOP clade</taxon>
        <taxon>Oryzoideae</taxon>
        <taxon>Oryzeae</taxon>
        <taxon>Oryzinae</taxon>
        <taxon>Oryza</taxon>
        <taxon>Oryza sativa</taxon>
    </lineage>
</organism>
<dbReference type="AlphaFoldDB" id="B9G7L4"/>
<dbReference type="EMBL" id="CM000147">
    <property type="protein sequence ID" value="EEE50599.1"/>
    <property type="molecule type" value="Genomic_DNA"/>
</dbReference>
<gene>
    <name evidence="2" type="ORF">OsJ_30785</name>
</gene>
<dbReference type="PANTHER" id="PTHR33087">
    <property type="entry name" value="OS07G0539200 PROTEIN"/>
    <property type="match status" value="1"/>
</dbReference>
<reference evidence="2" key="1">
    <citation type="journal article" date="2005" name="PLoS Biol.">
        <title>The genomes of Oryza sativa: a history of duplications.</title>
        <authorList>
            <person name="Yu J."/>
            <person name="Wang J."/>
            <person name="Lin W."/>
            <person name="Li S."/>
            <person name="Li H."/>
            <person name="Zhou J."/>
            <person name="Ni P."/>
            <person name="Dong W."/>
            <person name="Hu S."/>
            <person name="Zeng C."/>
            <person name="Zhang J."/>
            <person name="Zhang Y."/>
            <person name="Li R."/>
            <person name="Xu Z."/>
            <person name="Li S."/>
            <person name="Li X."/>
            <person name="Zheng H."/>
            <person name="Cong L."/>
            <person name="Lin L."/>
            <person name="Yin J."/>
            <person name="Geng J."/>
            <person name="Li G."/>
            <person name="Shi J."/>
            <person name="Liu J."/>
            <person name="Lv H."/>
            <person name="Li J."/>
            <person name="Wang J."/>
            <person name="Deng Y."/>
            <person name="Ran L."/>
            <person name="Shi X."/>
            <person name="Wang X."/>
            <person name="Wu Q."/>
            <person name="Li C."/>
            <person name="Ren X."/>
            <person name="Wang J."/>
            <person name="Wang X."/>
            <person name="Li D."/>
            <person name="Liu D."/>
            <person name="Zhang X."/>
            <person name="Ji Z."/>
            <person name="Zhao W."/>
            <person name="Sun Y."/>
            <person name="Zhang Z."/>
            <person name="Bao J."/>
            <person name="Han Y."/>
            <person name="Dong L."/>
            <person name="Ji J."/>
            <person name="Chen P."/>
            <person name="Wu S."/>
            <person name="Liu J."/>
            <person name="Xiao Y."/>
            <person name="Bu D."/>
            <person name="Tan J."/>
            <person name="Yang L."/>
            <person name="Ye C."/>
            <person name="Zhang J."/>
            <person name="Xu J."/>
            <person name="Zhou Y."/>
            <person name="Yu Y."/>
            <person name="Zhang B."/>
            <person name="Zhuang S."/>
            <person name="Wei H."/>
            <person name="Liu B."/>
            <person name="Lei M."/>
            <person name="Yu H."/>
            <person name="Li Y."/>
            <person name="Xu H."/>
            <person name="Wei S."/>
            <person name="He X."/>
            <person name="Fang L."/>
            <person name="Zhang Z."/>
            <person name="Zhang Y."/>
            <person name="Huang X."/>
            <person name="Su Z."/>
            <person name="Tong W."/>
            <person name="Li J."/>
            <person name="Tong Z."/>
            <person name="Li S."/>
            <person name="Ye J."/>
            <person name="Wang L."/>
            <person name="Fang L."/>
            <person name="Lei T."/>
            <person name="Chen C."/>
            <person name="Chen H."/>
            <person name="Xu Z."/>
            <person name="Li H."/>
            <person name="Huang H."/>
            <person name="Zhang F."/>
            <person name="Xu H."/>
            <person name="Li N."/>
            <person name="Zhao C."/>
            <person name="Li S."/>
            <person name="Dong L."/>
            <person name="Huang Y."/>
            <person name="Li L."/>
            <person name="Xi Y."/>
            <person name="Qi Q."/>
            <person name="Li W."/>
            <person name="Zhang B."/>
            <person name="Hu W."/>
            <person name="Zhang Y."/>
            <person name="Tian X."/>
            <person name="Jiao Y."/>
            <person name="Liang X."/>
            <person name="Jin J."/>
            <person name="Gao L."/>
            <person name="Zheng W."/>
            <person name="Hao B."/>
            <person name="Liu S."/>
            <person name="Wang W."/>
            <person name="Yuan L."/>
            <person name="Cao M."/>
            <person name="McDermott J."/>
            <person name="Samudrala R."/>
            <person name="Wang J."/>
            <person name="Wong G.K."/>
            <person name="Yang H."/>
        </authorList>
    </citation>
    <scope>NUCLEOTIDE SEQUENCE [LARGE SCALE GENOMIC DNA]</scope>
</reference>
<dbReference type="Proteomes" id="UP000007752">
    <property type="component" value="Chromosome 10"/>
</dbReference>
<sequence length="446" mass="49085">MSAIEQNLREQNLRGRALVVVLSGRQEVSPAMVVEELRRSCGVLYDNVRVEVTRPSDFLISFTREEDCMAVLDLSGRLAVAGARITFRRWHRAIHARSTKMRHIVRLAIEGLPPHAAEPEELKQLLNKVDCQFIESFPPNDACMTEVLPWAVNPSAIPKEFALDIPEPTQEWWNEPETDDPDISSCDGIASGYDATAPSCAFPAADVESGGCFSSAGSPHLLGCLAFNAFAAPACMVVAPSTREMGLQRELFPEEPLMLTPTSSSPVRPDVDASSVLVPAERDGDFFNLPGPRLAPSFGLALLVPGPLAVYRRRRELTGPRAFPLYRPGLEEWADPRSLPALADLVGPPPLSLFGKRPHQPRHRHRPSSYTPRRSERLAAQNSGKHIHMITRAQRVVMKRLGIIEDENKADERDILRYLELFKAPLAPSHVQALAALCSVAVSAAA</sequence>
<evidence type="ECO:0000256" key="1">
    <source>
        <dbReference type="SAM" id="MobiDB-lite"/>
    </source>
</evidence>
<protein>
    <submittedName>
        <fullName evidence="2">Uncharacterized protein</fullName>
    </submittedName>
</protein>
<dbReference type="InterPro" id="IPR053253">
    <property type="entry name" value="Sex_diff_modulator"/>
</dbReference>
<feature type="region of interest" description="Disordered" evidence="1">
    <location>
        <begin position="350"/>
        <end position="382"/>
    </location>
</feature>